<evidence type="ECO:0000256" key="8">
    <source>
        <dbReference type="ARBA" id="ARBA00034323"/>
    </source>
</evidence>
<evidence type="ECO:0000256" key="3">
    <source>
        <dbReference type="ARBA" id="ARBA00022597"/>
    </source>
</evidence>
<dbReference type="EMBL" id="JACSRA010000020">
    <property type="protein sequence ID" value="MBD7912218.1"/>
    <property type="molecule type" value="Genomic_DNA"/>
</dbReference>
<evidence type="ECO:0000256" key="1">
    <source>
        <dbReference type="ARBA" id="ARBA00004196"/>
    </source>
</evidence>
<protein>
    <recommendedName>
        <fullName evidence="9">D-galactose/methyl-galactoside binding periplasmic protein MglB</fullName>
    </recommendedName>
</protein>
<evidence type="ECO:0000256" key="4">
    <source>
        <dbReference type="ARBA" id="ARBA00022723"/>
    </source>
</evidence>
<dbReference type="RefSeq" id="WP_191769136.1">
    <property type="nucleotide sequence ID" value="NZ_JACSRA010000020.1"/>
</dbReference>
<dbReference type="PANTHER" id="PTHR30036:SF2">
    <property type="entry name" value="D-GALACTOSE_METHYL-GALACTOSIDE BINDING PERIPLASMIC PROTEIN MGLB"/>
    <property type="match status" value="1"/>
</dbReference>
<keyword evidence="4" id="KW-0479">Metal-binding</keyword>
<comment type="subunit">
    <text evidence="8">The ABC transporter complex is composed of one ATP-binding protein (MglA), two transmembrane proteins (MglC) and a solute-binding protein (MglB).</text>
</comment>
<name>A0ABR8PVQ8_9CLOT</name>
<keyword evidence="5" id="KW-0732">Signal</keyword>
<keyword evidence="6" id="KW-0574">Periplasm</keyword>
<comment type="caution">
    <text evidence="11">The sequence shown here is derived from an EMBL/GenBank/DDBJ whole genome shotgun (WGS) entry which is preliminary data.</text>
</comment>
<evidence type="ECO:0000256" key="9">
    <source>
        <dbReference type="ARBA" id="ARBA00034344"/>
    </source>
</evidence>
<dbReference type="InterPro" id="IPR028082">
    <property type="entry name" value="Peripla_BP_I"/>
</dbReference>
<dbReference type="PANTHER" id="PTHR30036">
    <property type="entry name" value="D-XYLOSE-BINDING PERIPLASMIC PROTEIN"/>
    <property type="match status" value="1"/>
</dbReference>
<feature type="domain" description="Periplasmic binding protein" evidence="10">
    <location>
        <begin position="44"/>
        <end position="318"/>
    </location>
</feature>
<dbReference type="InterPro" id="IPR044085">
    <property type="entry name" value="MglB-like_PBP1"/>
</dbReference>
<accession>A0ABR8PVQ8</accession>
<evidence type="ECO:0000256" key="2">
    <source>
        <dbReference type="ARBA" id="ARBA00022448"/>
    </source>
</evidence>
<evidence type="ECO:0000256" key="6">
    <source>
        <dbReference type="ARBA" id="ARBA00022764"/>
    </source>
</evidence>
<organism evidence="11 12">
    <name type="scientific">Clostridium cibarium</name>
    <dbReference type="NCBI Taxonomy" id="2762247"/>
    <lineage>
        <taxon>Bacteria</taxon>
        <taxon>Bacillati</taxon>
        <taxon>Bacillota</taxon>
        <taxon>Clostridia</taxon>
        <taxon>Eubacteriales</taxon>
        <taxon>Clostridiaceae</taxon>
        <taxon>Clostridium</taxon>
    </lineage>
</organism>
<dbReference type="InterPro" id="IPR050555">
    <property type="entry name" value="Bact_Solute-Bind_Prot2"/>
</dbReference>
<evidence type="ECO:0000313" key="12">
    <source>
        <dbReference type="Proteomes" id="UP000627781"/>
    </source>
</evidence>
<evidence type="ECO:0000259" key="10">
    <source>
        <dbReference type="Pfam" id="PF13407"/>
    </source>
</evidence>
<evidence type="ECO:0000313" key="11">
    <source>
        <dbReference type="EMBL" id="MBD7912218.1"/>
    </source>
</evidence>
<evidence type="ECO:0000256" key="7">
    <source>
        <dbReference type="ARBA" id="ARBA00022837"/>
    </source>
</evidence>
<dbReference type="Pfam" id="PF13407">
    <property type="entry name" value="Peripla_BP_4"/>
    <property type="match status" value="1"/>
</dbReference>
<keyword evidence="2" id="KW-0813">Transport</keyword>
<gene>
    <name evidence="11" type="ORF">H9661_12710</name>
</gene>
<dbReference type="Proteomes" id="UP000627781">
    <property type="component" value="Unassembled WGS sequence"/>
</dbReference>
<proteinExistence type="predicted"/>
<dbReference type="SUPFAM" id="SSF53822">
    <property type="entry name" value="Periplasmic binding protein-like I"/>
    <property type="match status" value="1"/>
</dbReference>
<reference evidence="11 12" key="1">
    <citation type="submission" date="2020-08" db="EMBL/GenBank/DDBJ databases">
        <title>A Genomic Blueprint of the Chicken Gut Microbiome.</title>
        <authorList>
            <person name="Gilroy R."/>
            <person name="Ravi A."/>
            <person name="Getino M."/>
            <person name="Pursley I."/>
            <person name="Horton D.L."/>
            <person name="Alikhan N.-F."/>
            <person name="Baker D."/>
            <person name="Gharbi K."/>
            <person name="Hall N."/>
            <person name="Watson M."/>
            <person name="Adriaenssens E.M."/>
            <person name="Foster-Nyarko E."/>
            <person name="Jarju S."/>
            <person name="Secka A."/>
            <person name="Antonio M."/>
            <person name="Oren A."/>
            <person name="Chaudhuri R."/>
            <person name="La Ragione R.M."/>
            <person name="Hildebrand F."/>
            <person name="Pallen M.J."/>
        </authorList>
    </citation>
    <scope>NUCLEOTIDE SEQUENCE [LARGE SCALE GENOMIC DNA]</scope>
    <source>
        <strain evidence="11 12">Sa3CVN1</strain>
    </source>
</reference>
<comment type="subcellular location">
    <subcellularLocation>
        <location evidence="1">Cell envelope</location>
    </subcellularLocation>
</comment>
<keyword evidence="7" id="KW-0106">Calcium</keyword>
<sequence length="351" mass="39656">MKKIKGIIVVFILVFTISTMLQDCGEKVFTAVSGKRGPIKVAAFLYDFNDDLISAIRKNLEDIQKENNNKVEYVFYDSKSDESIQNQNIDKVLNEGTDLILLNLVNRNNAQAIINKIKDTNIPVLLFNREPTTPVPMQSYNRSLFIGTDPKQAGTLQGKMLIDAWNSSKEFIDKNKNNKMEYVMLQGERDNIEAIERTRYSVSTIEGAGINTQRLAIEVCNWREDLAYEAIKKLLSIHGNEIEVIIANDDTMAIGAIKALQEFGYNKGDKTKTVLVVGVDITPMAKELIEKGDMLGSVSQNPREYAEALYNCGLNLVNKRNPIYGTRYQLDETGVAVRIPQIEYMYKNIFS</sequence>
<dbReference type="CDD" id="cd01539">
    <property type="entry name" value="PBP1_GGBP"/>
    <property type="match status" value="1"/>
</dbReference>
<dbReference type="Gene3D" id="3.40.50.2300">
    <property type="match status" value="2"/>
</dbReference>
<evidence type="ECO:0000256" key="5">
    <source>
        <dbReference type="ARBA" id="ARBA00022729"/>
    </source>
</evidence>
<keyword evidence="3" id="KW-0762">Sugar transport</keyword>
<keyword evidence="12" id="KW-1185">Reference proteome</keyword>
<dbReference type="InterPro" id="IPR025997">
    <property type="entry name" value="SBP_2_dom"/>
</dbReference>